<dbReference type="OrthoDB" id="3692345at2"/>
<comment type="caution">
    <text evidence="2">The sequence shown here is derived from an EMBL/GenBank/DDBJ whole genome shotgun (WGS) entry which is preliminary data.</text>
</comment>
<keyword evidence="1" id="KW-0812">Transmembrane</keyword>
<dbReference type="AlphaFoldDB" id="A0A3N9YAZ6"/>
<keyword evidence="1" id="KW-1133">Transmembrane helix</keyword>
<sequence>MTAATATRIDIAAPANRADLVGRGLAALASLATGVAFVNGVLLTVNANDDRLFIEGWRVSSFGIFAALFALLAVRPRQAAGVWEIVLAGKAALVVFGALIGDVPEARLSAIIDFGLVAVVAAAYVLCRGWLAWRPATTNPTR</sequence>
<name>A0A3N9YAZ6_9ACTN</name>
<proteinExistence type="predicted"/>
<feature type="transmembrane region" description="Helical" evidence="1">
    <location>
        <begin position="25"/>
        <end position="45"/>
    </location>
</feature>
<reference evidence="2 3" key="1">
    <citation type="submission" date="2018-04" db="EMBL/GenBank/DDBJ databases">
        <title>Micromonosporas from Atacama Desert.</title>
        <authorList>
            <person name="Carro L."/>
            <person name="Klenk H.-P."/>
            <person name="Goodfellow M."/>
        </authorList>
    </citation>
    <scope>NUCLEOTIDE SEQUENCE [LARGE SCALE GENOMIC DNA]</scope>
    <source>
        <strain evidence="2 3">LB19</strain>
    </source>
</reference>
<gene>
    <name evidence="2" type="ORF">DDE19_12650</name>
</gene>
<evidence type="ECO:0000313" key="2">
    <source>
        <dbReference type="EMBL" id="RQX17183.1"/>
    </source>
</evidence>
<dbReference type="Proteomes" id="UP000278981">
    <property type="component" value="Unassembled WGS sequence"/>
</dbReference>
<dbReference type="EMBL" id="QDGB01000230">
    <property type="protein sequence ID" value="RQX17183.1"/>
    <property type="molecule type" value="Genomic_DNA"/>
</dbReference>
<dbReference type="RefSeq" id="WP_124819299.1">
    <property type="nucleotide sequence ID" value="NZ_QDGB01000230.1"/>
</dbReference>
<feature type="transmembrane region" description="Helical" evidence="1">
    <location>
        <begin position="81"/>
        <end position="100"/>
    </location>
</feature>
<evidence type="ECO:0000256" key="1">
    <source>
        <dbReference type="SAM" id="Phobius"/>
    </source>
</evidence>
<organism evidence="2 3">
    <name type="scientific">Micromonospora ureilytica</name>
    <dbReference type="NCBI Taxonomy" id="709868"/>
    <lineage>
        <taxon>Bacteria</taxon>
        <taxon>Bacillati</taxon>
        <taxon>Actinomycetota</taxon>
        <taxon>Actinomycetes</taxon>
        <taxon>Micromonosporales</taxon>
        <taxon>Micromonosporaceae</taxon>
        <taxon>Micromonospora</taxon>
    </lineage>
</organism>
<accession>A0A3N9YAZ6</accession>
<feature type="transmembrane region" description="Helical" evidence="1">
    <location>
        <begin position="57"/>
        <end position="74"/>
    </location>
</feature>
<feature type="transmembrane region" description="Helical" evidence="1">
    <location>
        <begin position="106"/>
        <end position="127"/>
    </location>
</feature>
<keyword evidence="1" id="KW-0472">Membrane</keyword>
<protein>
    <submittedName>
        <fullName evidence="2">Uncharacterized protein</fullName>
    </submittedName>
</protein>
<evidence type="ECO:0000313" key="3">
    <source>
        <dbReference type="Proteomes" id="UP000278981"/>
    </source>
</evidence>